<protein>
    <submittedName>
        <fullName evidence="2">Uncharacterized protein</fullName>
    </submittedName>
</protein>
<evidence type="ECO:0000256" key="1">
    <source>
        <dbReference type="SAM" id="MobiDB-lite"/>
    </source>
</evidence>
<feature type="region of interest" description="Disordered" evidence="1">
    <location>
        <begin position="1"/>
        <end position="54"/>
    </location>
</feature>
<reference evidence="2 3" key="1">
    <citation type="submission" date="2018-04" db="EMBL/GenBank/DDBJ databases">
        <title>Genomic Encyclopedia of Type Strains, Phase IV (KMG-IV): sequencing the most valuable type-strain genomes for metagenomic binning, comparative biology and taxonomic classification.</title>
        <authorList>
            <person name="Goeker M."/>
        </authorList>
    </citation>
    <scope>NUCLEOTIDE SEQUENCE [LARGE SCALE GENOMIC DNA]</scope>
    <source>
        <strain evidence="2 3">DSM 45771</strain>
    </source>
</reference>
<gene>
    <name evidence="2" type="ORF">C8D89_107188</name>
</gene>
<dbReference type="AlphaFoldDB" id="A0A2U1FA15"/>
<dbReference type="Proteomes" id="UP000245639">
    <property type="component" value="Unassembled WGS sequence"/>
</dbReference>
<evidence type="ECO:0000313" key="3">
    <source>
        <dbReference type="Proteomes" id="UP000245639"/>
    </source>
</evidence>
<name>A0A2U1FA15_9PSEU</name>
<proteinExistence type="predicted"/>
<keyword evidence="3" id="KW-1185">Reference proteome</keyword>
<evidence type="ECO:0000313" key="2">
    <source>
        <dbReference type="EMBL" id="PVZ09025.1"/>
    </source>
</evidence>
<sequence>MTGPTSEKREEGSSRRDEPAPEAASPFTDADAEGADQEGRDVDRDVADNADLDG</sequence>
<dbReference type="RefSeq" id="WP_165825722.1">
    <property type="nucleotide sequence ID" value="NZ_QEKW01000007.1"/>
</dbReference>
<organism evidence="2 3">
    <name type="scientific">Actinomycetospora cinnamomea</name>
    <dbReference type="NCBI Taxonomy" id="663609"/>
    <lineage>
        <taxon>Bacteria</taxon>
        <taxon>Bacillati</taxon>
        <taxon>Actinomycetota</taxon>
        <taxon>Actinomycetes</taxon>
        <taxon>Pseudonocardiales</taxon>
        <taxon>Pseudonocardiaceae</taxon>
        <taxon>Actinomycetospora</taxon>
    </lineage>
</organism>
<comment type="caution">
    <text evidence="2">The sequence shown here is derived from an EMBL/GenBank/DDBJ whole genome shotgun (WGS) entry which is preliminary data.</text>
</comment>
<dbReference type="EMBL" id="QEKW01000007">
    <property type="protein sequence ID" value="PVZ09025.1"/>
    <property type="molecule type" value="Genomic_DNA"/>
</dbReference>
<feature type="compositionally biased region" description="Basic and acidic residues" evidence="1">
    <location>
        <begin position="37"/>
        <end position="47"/>
    </location>
</feature>
<feature type="compositionally biased region" description="Basic and acidic residues" evidence="1">
    <location>
        <begin position="1"/>
        <end position="19"/>
    </location>
</feature>
<accession>A0A2U1FA15</accession>